<evidence type="ECO:0000313" key="3">
    <source>
        <dbReference type="Proteomes" id="UP000751190"/>
    </source>
</evidence>
<evidence type="ECO:0000313" key="2">
    <source>
        <dbReference type="EMBL" id="KAG8462127.1"/>
    </source>
</evidence>
<gene>
    <name evidence="2" type="ORF">KFE25_011577</name>
</gene>
<dbReference type="CDD" id="cd06093">
    <property type="entry name" value="PX_domain"/>
    <property type="match status" value="1"/>
</dbReference>
<dbReference type="Pfam" id="PF00787">
    <property type="entry name" value="PX"/>
    <property type="match status" value="1"/>
</dbReference>
<dbReference type="PROSITE" id="PS50195">
    <property type="entry name" value="PX"/>
    <property type="match status" value="1"/>
</dbReference>
<feature type="domain" description="PX" evidence="1">
    <location>
        <begin position="1"/>
        <end position="112"/>
    </location>
</feature>
<dbReference type="SMART" id="SM00312">
    <property type="entry name" value="PX"/>
    <property type="match status" value="1"/>
</dbReference>
<proteinExistence type="predicted"/>
<dbReference type="AlphaFoldDB" id="A0A8J6C4Y1"/>
<dbReference type="InterPro" id="IPR001683">
    <property type="entry name" value="PX_dom"/>
</dbReference>
<dbReference type="GO" id="GO:0035091">
    <property type="term" value="F:phosphatidylinositol binding"/>
    <property type="evidence" value="ECO:0007669"/>
    <property type="project" value="InterPro"/>
</dbReference>
<dbReference type="Proteomes" id="UP000751190">
    <property type="component" value="Unassembled WGS sequence"/>
</dbReference>
<dbReference type="SUPFAM" id="SSF64268">
    <property type="entry name" value="PX domain"/>
    <property type="match status" value="1"/>
</dbReference>
<dbReference type="EMBL" id="JAGTXO010000022">
    <property type="protein sequence ID" value="KAG8462127.1"/>
    <property type="molecule type" value="Genomic_DNA"/>
</dbReference>
<sequence>MFAFHIDANVTGVDASGDAVTYVVTVRSGDATTTIGKRFSQFHSLRDALTRTGLRGVPQLPGRFHVCDKFHPQLIVERQRALDQFLSECFHHTLIAESTDFVTFFVPAFQPLWHATHDAEVARLEGTNAQFAAELDAARSEKALLAGALGRMLARASRERAMRRALVLWSREAREAKAIGAPVADGGAHLDVAKMPPPPARPGWNTLYANVPTKTTAGCLRSAAPRPPLKTRSASSVADVLRDERGKRSHAAVSLAASLGLGANKVAPTERRLVHTLSSAGSVFGDGSSARLDPENQSLSGFSMF</sequence>
<accession>A0A8J6C4Y1</accession>
<name>A0A8J6C4Y1_DIALT</name>
<evidence type="ECO:0000259" key="1">
    <source>
        <dbReference type="PROSITE" id="PS50195"/>
    </source>
</evidence>
<dbReference type="Gene3D" id="3.30.1520.10">
    <property type="entry name" value="Phox-like domain"/>
    <property type="match status" value="1"/>
</dbReference>
<dbReference type="InterPro" id="IPR036871">
    <property type="entry name" value="PX_dom_sf"/>
</dbReference>
<reference evidence="2" key="1">
    <citation type="submission" date="2021-05" db="EMBL/GenBank/DDBJ databases">
        <title>The genome of the haptophyte Pavlova lutheri (Diacronema luteri, Pavlovales) - a model for lipid biosynthesis in eukaryotic algae.</title>
        <authorList>
            <person name="Hulatt C.J."/>
            <person name="Posewitz M.C."/>
        </authorList>
    </citation>
    <scope>NUCLEOTIDE SEQUENCE</scope>
    <source>
        <strain evidence="2">NIVA-4/92</strain>
    </source>
</reference>
<organism evidence="2 3">
    <name type="scientific">Diacronema lutheri</name>
    <name type="common">Unicellular marine alga</name>
    <name type="synonym">Monochrysis lutheri</name>
    <dbReference type="NCBI Taxonomy" id="2081491"/>
    <lineage>
        <taxon>Eukaryota</taxon>
        <taxon>Haptista</taxon>
        <taxon>Haptophyta</taxon>
        <taxon>Pavlovophyceae</taxon>
        <taxon>Pavlovales</taxon>
        <taxon>Pavlovaceae</taxon>
        <taxon>Diacronema</taxon>
    </lineage>
</organism>
<keyword evidence="3" id="KW-1185">Reference proteome</keyword>
<dbReference type="OrthoDB" id="289314at2759"/>
<comment type="caution">
    <text evidence="2">The sequence shown here is derived from an EMBL/GenBank/DDBJ whole genome shotgun (WGS) entry which is preliminary data.</text>
</comment>
<protein>
    <recommendedName>
        <fullName evidence="1">PX domain-containing protein</fullName>
    </recommendedName>
</protein>